<comment type="caution">
    <text evidence="1">The sequence shown here is derived from an EMBL/GenBank/DDBJ whole genome shotgun (WGS) entry which is preliminary data.</text>
</comment>
<accession>A0A392SRL3</accession>
<sequence>CRLSLCRHCLADINMSSVAAAMSSSAAAISSSVTASAKSDF</sequence>
<feature type="non-terminal residue" evidence="1">
    <location>
        <position position="1"/>
    </location>
</feature>
<feature type="non-terminal residue" evidence="1">
    <location>
        <position position="41"/>
    </location>
</feature>
<name>A0A392SRL3_9FABA</name>
<dbReference type="AlphaFoldDB" id="A0A392SRL3"/>
<dbReference type="EMBL" id="LXQA010432813">
    <property type="protein sequence ID" value="MCI51498.1"/>
    <property type="molecule type" value="Genomic_DNA"/>
</dbReference>
<evidence type="ECO:0000313" key="1">
    <source>
        <dbReference type="EMBL" id="MCI51498.1"/>
    </source>
</evidence>
<proteinExistence type="predicted"/>
<reference evidence="1 2" key="1">
    <citation type="journal article" date="2018" name="Front. Plant Sci.">
        <title>Red Clover (Trifolium pratense) and Zigzag Clover (T. medium) - A Picture of Genomic Similarities and Differences.</title>
        <authorList>
            <person name="Dluhosova J."/>
            <person name="Istvanek J."/>
            <person name="Nedelnik J."/>
            <person name="Repkova J."/>
        </authorList>
    </citation>
    <scope>NUCLEOTIDE SEQUENCE [LARGE SCALE GENOMIC DNA]</scope>
    <source>
        <strain evidence="2">cv. 10/8</strain>
        <tissue evidence="1">Leaf</tissue>
    </source>
</reference>
<keyword evidence="2" id="KW-1185">Reference proteome</keyword>
<dbReference type="Proteomes" id="UP000265520">
    <property type="component" value="Unassembled WGS sequence"/>
</dbReference>
<evidence type="ECO:0000313" key="2">
    <source>
        <dbReference type="Proteomes" id="UP000265520"/>
    </source>
</evidence>
<protein>
    <submittedName>
        <fullName evidence="1">Uncharacterized protein</fullName>
    </submittedName>
</protein>
<organism evidence="1 2">
    <name type="scientific">Trifolium medium</name>
    <dbReference type="NCBI Taxonomy" id="97028"/>
    <lineage>
        <taxon>Eukaryota</taxon>
        <taxon>Viridiplantae</taxon>
        <taxon>Streptophyta</taxon>
        <taxon>Embryophyta</taxon>
        <taxon>Tracheophyta</taxon>
        <taxon>Spermatophyta</taxon>
        <taxon>Magnoliopsida</taxon>
        <taxon>eudicotyledons</taxon>
        <taxon>Gunneridae</taxon>
        <taxon>Pentapetalae</taxon>
        <taxon>rosids</taxon>
        <taxon>fabids</taxon>
        <taxon>Fabales</taxon>
        <taxon>Fabaceae</taxon>
        <taxon>Papilionoideae</taxon>
        <taxon>50 kb inversion clade</taxon>
        <taxon>NPAAA clade</taxon>
        <taxon>Hologalegina</taxon>
        <taxon>IRL clade</taxon>
        <taxon>Trifolieae</taxon>
        <taxon>Trifolium</taxon>
    </lineage>
</organism>